<feature type="compositionally biased region" description="Polar residues" evidence="3">
    <location>
        <begin position="1409"/>
        <end position="1419"/>
    </location>
</feature>
<feature type="compositionally biased region" description="Polar residues" evidence="3">
    <location>
        <begin position="1111"/>
        <end position="1132"/>
    </location>
</feature>
<reference evidence="5" key="1">
    <citation type="submission" date="2021-02" db="EMBL/GenBank/DDBJ databases">
        <authorList>
            <person name="Nowell W R."/>
        </authorList>
    </citation>
    <scope>NUCLEOTIDE SEQUENCE</scope>
</reference>
<feature type="region of interest" description="Disordered" evidence="3">
    <location>
        <begin position="1407"/>
        <end position="1433"/>
    </location>
</feature>
<organism evidence="5 7">
    <name type="scientific">Didymodactylos carnosus</name>
    <dbReference type="NCBI Taxonomy" id="1234261"/>
    <lineage>
        <taxon>Eukaryota</taxon>
        <taxon>Metazoa</taxon>
        <taxon>Spiralia</taxon>
        <taxon>Gnathifera</taxon>
        <taxon>Rotifera</taxon>
        <taxon>Eurotatoria</taxon>
        <taxon>Bdelloidea</taxon>
        <taxon>Philodinida</taxon>
        <taxon>Philodinidae</taxon>
        <taxon>Didymodactylos</taxon>
    </lineage>
</organism>
<dbReference type="InterPro" id="IPR003127">
    <property type="entry name" value="SoHo_dom"/>
</dbReference>
<dbReference type="EMBL" id="CAJNOQ010000294">
    <property type="protein sequence ID" value="CAF0783620.1"/>
    <property type="molecule type" value="Genomic_DNA"/>
</dbReference>
<feature type="region of interest" description="Disordered" evidence="3">
    <location>
        <begin position="1549"/>
        <end position="1570"/>
    </location>
</feature>
<feature type="compositionally biased region" description="Polar residues" evidence="3">
    <location>
        <begin position="1471"/>
        <end position="1485"/>
    </location>
</feature>
<accession>A0A813RQC4</accession>
<evidence type="ECO:0000256" key="2">
    <source>
        <dbReference type="ARBA" id="ARBA00022949"/>
    </source>
</evidence>
<feature type="compositionally biased region" description="Polar residues" evidence="3">
    <location>
        <begin position="712"/>
        <end position="724"/>
    </location>
</feature>
<feature type="compositionally biased region" description="Basic and acidic residues" evidence="3">
    <location>
        <begin position="1798"/>
        <end position="1809"/>
    </location>
</feature>
<feature type="region of interest" description="Disordered" evidence="3">
    <location>
        <begin position="1"/>
        <end position="23"/>
    </location>
</feature>
<dbReference type="EMBL" id="CAJOBC010000294">
    <property type="protein sequence ID" value="CAF3567154.1"/>
    <property type="molecule type" value="Genomic_DNA"/>
</dbReference>
<feature type="region of interest" description="Disordered" evidence="3">
    <location>
        <begin position="1158"/>
        <end position="1209"/>
    </location>
</feature>
<feature type="compositionally biased region" description="Polar residues" evidence="3">
    <location>
        <begin position="303"/>
        <end position="325"/>
    </location>
</feature>
<keyword evidence="7" id="KW-1185">Reference proteome</keyword>
<feature type="compositionally biased region" description="Low complexity" evidence="3">
    <location>
        <begin position="1747"/>
        <end position="1761"/>
    </location>
</feature>
<feature type="domain" description="SoHo" evidence="4">
    <location>
        <begin position="197"/>
        <end position="260"/>
    </location>
</feature>
<evidence type="ECO:0000256" key="3">
    <source>
        <dbReference type="SAM" id="MobiDB-lite"/>
    </source>
</evidence>
<feature type="compositionally biased region" description="Low complexity" evidence="3">
    <location>
        <begin position="1781"/>
        <end position="1795"/>
    </location>
</feature>
<dbReference type="Proteomes" id="UP000663829">
    <property type="component" value="Unassembled WGS sequence"/>
</dbReference>
<proteinExistence type="predicted"/>
<evidence type="ECO:0000313" key="5">
    <source>
        <dbReference type="EMBL" id="CAF0783620.1"/>
    </source>
</evidence>
<feature type="compositionally biased region" description="Basic residues" evidence="3">
    <location>
        <begin position="1053"/>
        <end position="1062"/>
    </location>
</feature>
<feature type="compositionally biased region" description="Polar residues" evidence="3">
    <location>
        <begin position="1908"/>
        <end position="1923"/>
    </location>
</feature>
<feature type="region of interest" description="Disordered" evidence="3">
    <location>
        <begin position="1706"/>
        <end position="1761"/>
    </location>
</feature>
<feature type="compositionally biased region" description="Basic and acidic residues" evidence="3">
    <location>
        <begin position="1164"/>
        <end position="1204"/>
    </location>
</feature>
<evidence type="ECO:0000313" key="7">
    <source>
        <dbReference type="Proteomes" id="UP000663829"/>
    </source>
</evidence>
<feature type="region of interest" description="Disordered" evidence="3">
    <location>
        <begin position="2006"/>
        <end position="2027"/>
    </location>
</feature>
<sequence length="2027" mass="232715">MNVKSHKQKSHHHHHHHHRRHRTLDNATLDQFDFICVPLHLHESRYDPSNFVSFEPLLSRSYSNLNSCNVQQQSLPKVYTPTISHSSSRRVRFKLDNDIFNNNISPNTNDLYSQSVQRHTRSIDDVHSALNLSPSCYSFDDNYNRMNQQSMTSSLPSTTNYHYSEYKIPIRQDVDTSYTNTETIPTKLSSRSLTTQKIDVSRLQGIAPVIEAELNYNKDGSTDEKGQKQWYRHMYNHLHKPDIKSDDHNNYKPTYKFPEEFNGDIEQMEDYIRKTASGQSSLSDDDRWNHANQTSASHRENRNNVSQQSQLSPKRNIQCHLNSNDNEYDRRKPTTTIDDYYLENSSINNQDSIKSNNNYSYNLSPLMSSPQLNYFTNNASMPTSSNKMNDTIKHHSQQHSLNNDDEQKNIYKRVLKGGEIPSSGLQKHINDRSTSRVNWQQRQKRLINSNKLKNDSQMHFQIDSCLYFCPNPISKTDNDDDETFFHEGCGYTVIYPKNIRPPLYEQAKKLNFIEKDQQLTNLNTIIFQYPQIADYSAGGGDTSKDFDTSELDHTPSLSFEYNNHFGSNSYLNLIPNSSTIPRRTISTPNLLISSNKIYNFDKMNTFITTNENRLYNPDEFLLGSNDIYDQQSHNGKNETTTDVGSNDINELVQIVESHISPTTKNTTLDYRVTSSPLFTHSDLQSDATRYTPVMGTSVARQRRRDQQRNDSVENNTNINDSVTQPNYQNLRQILDHSPSPPNTTTSYGIDSIVDANMINPPTKQTFNSKREYFEQRSKYDNYKAPKYDSPSRIISSPTNKQNMTTITTANINTDRQSSSSNESPSVDKVLEQAAELKSVEAKRYKTEDGEIVESVGPSAIIERTEEYQIYIDEKGNQIGRTPVTQKTTVIRSGHATDLDQAAAISRQLPGQLNDDHQAIQNLTRAIQDRQRPTGGIVSTTTTTTTISSSTETSKEPEQQIIRLPLTNNNSSLEKKTSISNVIPIPNILNDKTNLLATVNEYTVIDALLNNPLAIIDQQREKTNFFNNRIHEIETNLRNPDYVAALKQSQTTKGKPKKTKKEPKKKEEKVDKRKSSKNSKEKPTDEFETGLSTTPIISAPVNIRKTYHTLPGHTSTSPTRTDTNFTSLPTTTSPSVYDDKRVTAISATLISPPPPVIDLPAGISVDDKAPLLDPKEKKKRDKEEKKRQKDAEKAEKNKKKLAEKQKKSKKLTIKDQKDYRAIDAVINDPINSYLPDSYVIKQVPTITDHSGAGITLQPGEKYKGETVDSLVKIVNDIFLHSAAALVASSSSPTTTKTPSRTIRSELVHKNPLLTQTGDQTQNYRYVDERGIPIRGYDYKTSSYKDDIRYVDQQARPDAQYIRYIDDQGTSPVGYRTSVTEVVRQQPVLSHIGDDNQYIRYIDEQGRPVKQYSSRNTSIETSPREISRQQPQVSSTGDYIQYINDGRPVQDYQPVSNAALPYSYEYNARNDESSYQNERPKNTSKISSPYFDNRTEQRKIINDYIDDRDRRSIPQVEEKRWEGEKKVPTTTKREDIELLDKRIPQYSEQRNISIPIERESKQGSRRSQEQIQPNNNIKLAWLPLNHAEQIPTGYETDSTISERSFPPQHIPIIPSARQTYTRTHYQPPPYVESSRYIDPYYRRSYTTRPIDYYDSYYARPAYGVHRGGASYHGRGISPEYGTSTRNYNLIEVFRGGDTRPSEVYSVPLSDSLMVPPPVSSSTNNNRSSRYDQYHKGKYSPTDRPYTEGNSYYSSTLPSSSTTNNIRYTTLPISRYQSHIPTQYSDYSDRYGSSYSPSHPVEQHHSPSRRPYYDREGYITPLYTPTYKQQQYQRYPVDNNNHIENYLRQSKSATFDYRPLRSKLQREHKITPSLLVDEKWDQQHVEQEPFRYRPSNINNTNDNNKYYTTDQSLSDKTQTLNNQNIYRRSADDENIQYRSQRHQQSTQNRDQSMSSPDDVFSNTPLSSTVGGKHFVSNIGSHEETITNKNINMNSSTNVHPKDYHQYTVETTLPTSRNNTSSLPMTSPTVK</sequence>
<name>A0A813RQC4_9BILA</name>
<feature type="compositionally biased region" description="Basic and acidic residues" evidence="3">
    <location>
        <begin position="1554"/>
        <end position="1566"/>
    </location>
</feature>
<feature type="compositionally biased region" description="Basic residues" evidence="3">
    <location>
        <begin position="1"/>
        <end position="22"/>
    </location>
</feature>
<feature type="region of interest" description="Disordered" evidence="3">
    <location>
        <begin position="1107"/>
        <end position="1132"/>
    </location>
</feature>
<feature type="region of interest" description="Disordered" evidence="3">
    <location>
        <begin position="1781"/>
        <end position="1809"/>
    </location>
</feature>
<keyword evidence="2" id="KW-0965">Cell junction</keyword>
<dbReference type="GO" id="GO:0070161">
    <property type="term" value="C:anchoring junction"/>
    <property type="evidence" value="ECO:0007669"/>
    <property type="project" value="UniProtKB-SubCell"/>
</dbReference>
<dbReference type="PROSITE" id="PS50831">
    <property type="entry name" value="SOHO"/>
    <property type="match status" value="1"/>
</dbReference>
<feature type="compositionally biased region" description="Basic and acidic residues" evidence="3">
    <location>
        <begin position="1063"/>
        <end position="1084"/>
    </location>
</feature>
<feature type="region of interest" description="Disordered" evidence="3">
    <location>
        <begin position="1046"/>
        <end position="1092"/>
    </location>
</feature>
<evidence type="ECO:0000259" key="4">
    <source>
        <dbReference type="PROSITE" id="PS50831"/>
    </source>
</evidence>
<evidence type="ECO:0000313" key="6">
    <source>
        <dbReference type="EMBL" id="CAF3567154.1"/>
    </source>
</evidence>
<feature type="region of interest" description="Disordered" evidence="3">
    <location>
        <begin position="1883"/>
        <end position="1965"/>
    </location>
</feature>
<feature type="region of interest" description="Disordered" evidence="3">
    <location>
        <begin position="276"/>
        <end position="333"/>
    </location>
</feature>
<comment type="caution">
    <text evidence="5">The sequence shown here is derived from an EMBL/GenBank/DDBJ whole genome shotgun (WGS) entry which is preliminary data.</text>
</comment>
<feature type="compositionally biased region" description="Low complexity" evidence="3">
    <location>
        <begin position="1893"/>
        <end position="1907"/>
    </location>
</feature>
<dbReference type="OrthoDB" id="10043603at2759"/>
<comment type="subcellular location">
    <subcellularLocation>
        <location evidence="1">Cell junction</location>
    </subcellularLocation>
</comment>
<evidence type="ECO:0000256" key="1">
    <source>
        <dbReference type="ARBA" id="ARBA00004282"/>
    </source>
</evidence>
<feature type="region of interest" description="Disordered" evidence="3">
    <location>
        <begin position="1468"/>
        <end position="1492"/>
    </location>
</feature>
<gene>
    <name evidence="5" type="ORF">GPM918_LOCUS2608</name>
    <name evidence="6" type="ORF">SRO942_LOCUS2608</name>
</gene>
<feature type="compositionally biased region" description="Polar residues" evidence="3">
    <location>
        <begin position="1933"/>
        <end position="1965"/>
    </location>
</feature>
<protein>
    <recommendedName>
        <fullName evidence="4">SoHo domain-containing protein</fullName>
    </recommendedName>
</protein>
<dbReference type="Proteomes" id="UP000681722">
    <property type="component" value="Unassembled WGS sequence"/>
</dbReference>
<feature type="region of interest" description="Disordered" evidence="3">
    <location>
        <begin position="688"/>
        <end position="724"/>
    </location>
</feature>